<reference evidence="2" key="1">
    <citation type="journal article" date="2019" name="Nat. Commun.">
        <title>Expansion of phycobilisome linker gene families in mesophilic red algae.</title>
        <authorList>
            <person name="Lee J."/>
            <person name="Kim D."/>
            <person name="Bhattacharya D."/>
            <person name="Yoon H.S."/>
        </authorList>
    </citation>
    <scope>NUCLEOTIDE SEQUENCE [LARGE SCALE GENOMIC DNA]</scope>
    <source>
        <strain evidence="2">CCMP 1328</strain>
    </source>
</reference>
<name>A0A5J4YXX3_PORPP</name>
<proteinExistence type="predicted"/>
<evidence type="ECO:0000313" key="1">
    <source>
        <dbReference type="EMBL" id="KAA8496439.1"/>
    </source>
</evidence>
<organism evidence="1 2">
    <name type="scientific">Porphyridium purpureum</name>
    <name type="common">Red alga</name>
    <name type="synonym">Porphyridium cruentum</name>
    <dbReference type="NCBI Taxonomy" id="35688"/>
    <lineage>
        <taxon>Eukaryota</taxon>
        <taxon>Rhodophyta</taxon>
        <taxon>Bangiophyceae</taxon>
        <taxon>Porphyridiales</taxon>
        <taxon>Porphyridiaceae</taxon>
        <taxon>Porphyridium</taxon>
    </lineage>
</organism>
<dbReference type="AlphaFoldDB" id="A0A5J4YXX3"/>
<dbReference type="EMBL" id="VRMN01000002">
    <property type="protein sequence ID" value="KAA8496439.1"/>
    <property type="molecule type" value="Genomic_DNA"/>
</dbReference>
<keyword evidence="2" id="KW-1185">Reference proteome</keyword>
<accession>A0A5J4YXX3</accession>
<dbReference type="OrthoDB" id="409273at2759"/>
<evidence type="ECO:0000313" key="2">
    <source>
        <dbReference type="Proteomes" id="UP000324585"/>
    </source>
</evidence>
<dbReference type="Proteomes" id="UP000324585">
    <property type="component" value="Unassembled WGS sequence"/>
</dbReference>
<gene>
    <name evidence="1" type="ORF">FVE85_0168</name>
</gene>
<protein>
    <submittedName>
        <fullName evidence="1">Uncharacterized protein</fullName>
    </submittedName>
</protein>
<sequence length="210" mass="23507">MYEGLVAKERLHRALSGRYPMDIAMKAGNSVKVYRSKRKLWEGPMTLVSKDYDQNLALLRGNKSCSQITVSIALDQQAFFKTLLNQNVIVDNYVELQTIIGTWAWFGALTSPQTTYMTGQLMQITEQTVDNNKTNHLISMARSPLSADAELMVPKLGSAVALRKYSDAAFGNSEDLPSQVGCCVMLYEEDGNGASFMWTSKRLAELWEVF</sequence>
<comment type="caution">
    <text evidence="1">The sequence shown here is derived from an EMBL/GenBank/DDBJ whole genome shotgun (WGS) entry which is preliminary data.</text>
</comment>